<reference evidence="1" key="1">
    <citation type="submission" date="2020-05" db="EMBL/GenBank/DDBJ databases">
        <authorList>
            <person name="Chiriac C."/>
            <person name="Salcher M."/>
            <person name="Ghai R."/>
            <person name="Kavagutti S V."/>
        </authorList>
    </citation>
    <scope>NUCLEOTIDE SEQUENCE</scope>
</reference>
<dbReference type="AlphaFoldDB" id="A0A6J6E7A0"/>
<protein>
    <submittedName>
        <fullName evidence="1">Unannotated protein</fullName>
    </submittedName>
</protein>
<dbReference type="PANTHER" id="PTHR42110">
    <property type="entry name" value="L-ASPARAGINASE, PUTATIVE (AFU_ORTHOLOGUE AFUA_3G11890)-RELATED"/>
    <property type="match status" value="1"/>
</dbReference>
<organism evidence="1">
    <name type="scientific">freshwater metagenome</name>
    <dbReference type="NCBI Taxonomy" id="449393"/>
    <lineage>
        <taxon>unclassified sequences</taxon>
        <taxon>metagenomes</taxon>
        <taxon>ecological metagenomes</taxon>
    </lineage>
</organism>
<proteinExistence type="predicted"/>
<gene>
    <name evidence="1" type="ORF">UFOPK1740_00081</name>
</gene>
<name>A0A6J6E7A0_9ZZZZ</name>
<accession>A0A6J6E7A0</accession>
<dbReference type="InterPro" id="IPR010349">
    <property type="entry name" value="Asparaginase_II"/>
</dbReference>
<dbReference type="PANTHER" id="PTHR42110:SF1">
    <property type="entry name" value="L-ASPARAGINASE, PUTATIVE (AFU_ORTHOLOGUE AFUA_3G11890)-RELATED"/>
    <property type="match status" value="1"/>
</dbReference>
<evidence type="ECO:0000313" key="1">
    <source>
        <dbReference type="EMBL" id="CAB4569208.1"/>
    </source>
</evidence>
<dbReference type="Pfam" id="PF06089">
    <property type="entry name" value="Asparaginase_II"/>
    <property type="match status" value="1"/>
</dbReference>
<sequence length="320" mass="34596">MTIPPVLVEMSRAGIVESQHRGHAVLLDAAGKIEVSLGEPTKPIFPRSAIKLAQATAMLRSGADLEDERLAISCASHSGEEIHRQLVKNMLHEIGLSPEALQCPPDLPLDSATQIEYLSNAMVPERLTMNCSGKHAGMLTACVANNWSINDYLTMEHPLQKLICETIEDLSGEKIHKSTFDGCGAPLHAISLIALAKIAQNAVLSDPTKEQRKVVDAARKFPVYNSGNKRDVAQFMQTVDGFFTKEGAEGVHVGALADGRSFAVKFEDGSMRPRATFVVAVLRNWGISENILEKLNNLDTTPVLGGGKPVGSMQALPIER</sequence>
<dbReference type="EMBL" id="CAEZTU010000002">
    <property type="protein sequence ID" value="CAB4569208.1"/>
    <property type="molecule type" value="Genomic_DNA"/>
</dbReference>